<dbReference type="GO" id="GO:0003871">
    <property type="term" value="F:5-methyltetrahydropteroyltriglutamate-homocysteine S-methyltransferase activity"/>
    <property type="evidence" value="ECO:0007669"/>
    <property type="project" value="UniProtKB-EC"/>
</dbReference>
<evidence type="ECO:0000256" key="13">
    <source>
        <dbReference type="PIRSR" id="PIRSR000382-1"/>
    </source>
</evidence>
<dbReference type="FunFam" id="3.20.20.210:FF:000002">
    <property type="entry name" value="5-methyltetrahydropteroyltriglutamate--homocysteine methyltransferase"/>
    <property type="match status" value="1"/>
</dbReference>
<dbReference type="PIRSF" id="PIRSF000382">
    <property type="entry name" value="MeTrfase_B12_ind"/>
    <property type="match status" value="1"/>
</dbReference>
<dbReference type="CDD" id="cd03311">
    <property type="entry name" value="CIMS_C_terminal_like"/>
    <property type="match status" value="1"/>
</dbReference>
<dbReference type="AlphaFoldDB" id="A0A139ARA1"/>
<dbReference type="HAMAP" id="MF_00172">
    <property type="entry name" value="Meth_synth"/>
    <property type="match status" value="1"/>
</dbReference>
<feature type="active site" description="Proton donor" evidence="15">
    <location>
        <position position="706"/>
    </location>
</feature>
<evidence type="ECO:0000256" key="15">
    <source>
        <dbReference type="PIRSR" id="PIRSR000382-3"/>
    </source>
</evidence>
<feature type="binding site" evidence="13">
    <location>
        <position position="611"/>
    </location>
    <ligand>
        <name>L-methionine</name>
        <dbReference type="ChEBI" id="CHEBI:57844"/>
    </ligand>
</feature>
<keyword evidence="8 14" id="KW-0479">Metal-binding</keyword>
<feature type="domain" description="Cobalamin-independent methionine synthase MetE C-terminal/archaeal" evidence="16">
    <location>
        <begin position="438"/>
        <end position="760"/>
    </location>
</feature>
<dbReference type="SUPFAM" id="SSF51726">
    <property type="entry name" value="UROD/MetE-like"/>
    <property type="match status" value="2"/>
</dbReference>
<feature type="binding site" evidence="13">
    <location>
        <position position="611"/>
    </location>
    <ligand>
        <name>L-homocysteine</name>
        <dbReference type="ChEBI" id="CHEBI:58199"/>
    </ligand>
</feature>
<dbReference type="Pfam" id="PF01717">
    <property type="entry name" value="Meth_synt_2"/>
    <property type="match status" value="1"/>
</dbReference>
<dbReference type="PANTHER" id="PTHR30519">
    <property type="entry name" value="5-METHYLTETRAHYDROPTEROYLTRIGLUTAMATE--HOMOCYSTEINE METHYLTRANSFERASE"/>
    <property type="match status" value="1"/>
</dbReference>
<comment type="function">
    <text evidence="1">Catalyzes the transfer of a methyl group from 5-methyltetrahydrofolate to homocysteine resulting in methionine formation.</text>
</comment>
<reference evidence="18 19" key="1">
    <citation type="journal article" date="2015" name="Genome Biol. Evol.">
        <title>Phylogenomic analyses indicate that early fungi evolved digesting cell walls of algal ancestors of land plants.</title>
        <authorList>
            <person name="Chang Y."/>
            <person name="Wang S."/>
            <person name="Sekimoto S."/>
            <person name="Aerts A.L."/>
            <person name="Choi C."/>
            <person name="Clum A."/>
            <person name="LaButti K.M."/>
            <person name="Lindquist E.A."/>
            <person name="Yee Ngan C."/>
            <person name="Ohm R.A."/>
            <person name="Salamov A.A."/>
            <person name="Grigoriev I.V."/>
            <person name="Spatafora J.W."/>
            <person name="Berbee M.L."/>
        </authorList>
    </citation>
    <scope>NUCLEOTIDE SEQUENCE [LARGE SCALE GENOMIC DNA]</scope>
    <source>
        <strain evidence="18 19">JEL478</strain>
    </source>
</reference>
<evidence type="ECO:0000259" key="16">
    <source>
        <dbReference type="Pfam" id="PF01717"/>
    </source>
</evidence>
<evidence type="ECO:0000256" key="1">
    <source>
        <dbReference type="ARBA" id="ARBA00002777"/>
    </source>
</evidence>
<name>A0A139ARA1_GONPJ</name>
<dbReference type="STRING" id="1344416.A0A139ARA1"/>
<keyword evidence="10" id="KW-0486">Methionine biosynthesis</keyword>
<evidence type="ECO:0000313" key="19">
    <source>
        <dbReference type="Proteomes" id="UP000070544"/>
    </source>
</evidence>
<dbReference type="NCBIfam" id="TIGR01371">
    <property type="entry name" value="met_syn_B12ind"/>
    <property type="match status" value="1"/>
</dbReference>
<dbReference type="UniPathway" id="UPA00051">
    <property type="reaction ID" value="UER00082"/>
</dbReference>
<dbReference type="InterPro" id="IPR013215">
    <property type="entry name" value="Cbl-indep_Met_Synth_N"/>
</dbReference>
<comment type="similarity">
    <text evidence="3">Belongs to the vitamin-B12 independent methionine synthase family.</text>
</comment>
<evidence type="ECO:0000256" key="2">
    <source>
        <dbReference type="ARBA" id="ARBA00004681"/>
    </source>
</evidence>
<dbReference type="GO" id="GO:0019280">
    <property type="term" value="P:L-methionine biosynthetic process from L-homoserine via O-acetyl-L-homoserine"/>
    <property type="evidence" value="ECO:0007669"/>
    <property type="project" value="EnsemblFungi"/>
</dbReference>
<sequence length="770" mass="86056">MVVSSNLGFPRIGANRELKKLVESYWASKINATALLSGAANIRASHWELQREKGISHIPSNDFSFYDQVLDHIVLFGIEPEKYRGIPNALDRYFAMGRGLQRAAEGIDVPAMEMKKWFDTNYHFIVPEVSADQTFTLSNPAKPVVEFLEAKEKGIITRPVILGPVTFLWLSKPAKGQSAFNQLSLLDKLVPVYEKLLGDLRDAGASWIQLDEPALSMDLGSDFSAPYASAYARLSAISGIKIIVANYFGRIGANIDIVAKLPVQAIHADLVRAPEELDTVIEVAKKNNLQLSLGVVNGRNIWKVDLDAAIAKVQNAVAALGSDNVLVAPSCSLLHTPHSLTAETKMSKEILEWLAFSSEKLSEIATIVGVVRGSPSAEVTEALEANRRANQKRKLSLLIHDPAVQSELSAVSDSMFRRESPFESRIRKQQAHLKLPAFPTTTVGSFPQTKEVRLARQKLKSGEWDEATYTKFIQDETTKCIKIQEDIGLDVLVHGEFERNDMVEYFGEQLRGYVFSQNGWVQSYGSRCVKPPIIYGDVSRPTPMTVDWAKFSQSKTTKPMKGMLTGPVTCLQWSFVRDDQPRRDTAWQLALAIRKEVQDLEKAGISVIQIDEPAIREGLPLRSTDWAEYLDWAAKAFLLSSTGVKDETQIHTHMCYSDFNDIFETIQKLDADVITIENSKSDLKLLHAFEKYAYTNGIGPGLYDIHSPRVPSTEEMADRLEQMLKYIKADLLWVNPDCGLKTRGWPETEKALTHMVEVAKRVRNKISETA</sequence>
<dbReference type="InterPro" id="IPR002629">
    <property type="entry name" value="Met_Synth_C/arc"/>
</dbReference>
<evidence type="ECO:0000256" key="12">
    <source>
        <dbReference type="ARBA" id="ARBA00031314"/>
    </source>
</evidence>
<dbReference type="Proteomes" id="UP000070544">
    <property type="component" value="Unassembled WGS sequence"/>
</dbReference>
<evidence type="ECO:0000256" key="14">
    <source>
        <dbReference type="PIRSR" id="PIRSR000382-2"/>
    </source>
</evidence>
<comment type="pathway">
    <text evidence="2">Amino-acid biosynthesis; L-methionine biosynthesis via de novo pathway; L-methionine from L-homocysteine (MetE route): step 1/1.</text>
</comment>
<dbReference type="OMA" id="KVMKGML"/>
<keyword evidence="6" id="KW-0028">Amino-acid biosynthesis</keyword>
<feature type="binding site" evidence="14">
    <location>
        <position position="738"/>
    </location>
    <ligand>
        <name>Zn(2+)</name>
        <dbReference type="ChEBI" id="CHEBI:29105"/>
        <label>1</label>
        <note>catalytic</note>
    </ligand>
</feature>
<proteinExistence type="inferred from homology"/>
<evidence type="ECO:0000256" key="9">
    <source>
        <dbReference type="ARBA" id="ARBA00022833"/>
    </source>
</evidence>
<keyword evidence="7" id="KW-0808">Transferase</keyword>
<keyword evidence="5" id="KW-0489">Methyltransferase</keyword>
<dbReference type="Pfam" id="PF08267">
    <property type="entry name" value="Meth_synt_1"/>
    <property type="match status" value="1"/>
</dbReference>
<feature type="domain" description="Cobalamin-independent methionine synthase MetE N-terminal" evidence="17">
    <location>
        <begin position="4"/>
        <end position="317"/>
    </location>
</feature>
<gene>
    <name evidence="18" type="ORF">M427DRAFT_143461</name>
</gene>
<dbReference type="Gene3D" id="3.20.20.210">
    <property type="match status" value="2"/>
</dbReference>
<feature type="binding site" evidence="14">
    <location>
        <position position="653"/>
    </location>
    <ligand>
        <name>Zn(2+)</name>
        <dbReference type="ChEBI" id="CHEBI:29105"/>
        <label>1</label>
        <note>catalytic</note>
    </ligand>
</feature>
<dbReference type="GO" id="GO:0032259">
    <property type="term" value="P:methylation"/>
    <property type="evidence" value="ECO:0007669"/>
    <property type="project" value="UniProtKB-KW"/>
</dbReference>
<feature type="binding site" evidence="14">
    <location>
        <position position="655"/>
    </location>
    <ligand>
        <name>Zn(2+)</name>
        <dbReference type="ChEBI" id="CHEBI:29105"/>
        <label>1</label>
        <note>catalytic</note>
    </ligand>
</feature>
<keyword evidence="19" id="KW-1185">Reference proteome</keyword>
<comment type="cofactor">
    <cofactor evidence="14">
        <name>Zn(2+)</name>
        <dbReference type="ChEBI" id="CHEBI:29105"/>
    </cofactor>
    <text evidence="14">Binds 2 Zn(2+) ions per subunit.</text>
</comment>
<organism evidence="18 19">
    <name type="scientific">Gonapodya prolifera (strain JEL478)</name>
    <name type="common">Monoblepharis prolifera</name>
    <dbReference type="NCBI Taxonomy" id="1344416"/>
    <lineage>
        <taxon>Eukaryota</taxon>
        <taxon>Fungi</taxon>
        <taxon>Fungi incertae sedis</taxon>
        <taxon>Chytridiomycota</taxon>
        <taxon>Chytridiomycota incertae sedis</taxon>
        <taxon>Monoblepharidomycetes</taxon>
        <taxon>Monoblepharidales</taxon>
        <taxon>Gonapodyaceae</taxon>
        <taxon>Gonapodya</taxon>
    </lineage>
</organism>
<feature type="binding site" evidence="13">
    <location>
        <position position="121"/>
    </location>
    <ligand>
        <name>5-methyltetrahydropteroyltri-L-glutamate</name>
        <dbReference type="ChEBI" id="CHEBI:58207"/>
    </ligand>
</feature>
<evidence type="ECO:0000256" key="6">
    <source>
        <dbReference type="ARBA" id="ARBA00022605"/>
    </source>
</evidence>
<feature type="binding site" evidence="13">
    <location>
        <position position="19"/>
    </location>
    <ligand>
        <name>5-methyltetrahydropteroyltri-L-glutamate</name>
        <dbReference type="ChEBI" id="CHEBI:58207"/>
    </ligand>
</feature>
<dbReference type="GO" id="GO:0008270">
    <property type="term" value="F:zinc ion binding"/>
    <property type="evidence" value="ECO:0007669"/>
    <property type="project" value="InterPro"/>
</dbReference>
<dbReference type="FunFam" id="3.20.20.210:FF:000003">
    <property type="entry name" value="5-methyltetrahydropteroyltriglutamate--homocysteine methyltransferase"/>
    <property type="match status" value="1"/>
</dbReference>
<feature type="binding site" evidence="13">
    <location>
        <position position="573"/>
    </location>
    <ligand>
        <name>5-methyltetrahydropteroyltri-L-glutamate</name>
        <dbReference type="ChEBI" id="CHEBI:58207"/>
    </ligand>
</feature>
<dbReference type="InterPro" id="IPR006276">
    <property type="entry name" value="Cobalamin-indep_Met_synthase"/>
</dbReference>
<protein>
    <recommendedName>
        <fullName evidence="4">5-methyltetrahydropteroyltriglutamate--homocysteine S-methyltransferase</fullName>
        <ecNumber evidence="4">2.1.1.14</ecNumber>
    </recommendedName>
    <alternativeName>
        <fullName evidence="12">Cobalamin-independent methionine synthase</fullName>
    </alternativeName>
    <alternativeName>
        <fullName evidence="11">Methionine synthase, vitamin-B12 independent isozyme</fullName>
    </alternativeName>
</protein>
<dbReference type="EC" id="2.1.1.14" evidence="4"/>
<evidence type="ECO:0000256" key="8">
    <source>
        <dbReference type="ARBA" id="ARBA00022723"/>
    </source>
</evidence>
<evidence type="ECO:0000256" key="5">
    <source>
        <dbReference type="ARBA" id="ARBA00022603"/>
    </source>
</evidence>
<dbReference type="EMBL" id="KQ965739">
    <property type="protein sequence ID" value="KXS19259.1"/>
    <property type="molecule type" value="Genomic_DNA"/>
</dbReference>
<dbReference type="OrthoDB" id="1053771at2759"/>
<evidence type="ECO:0000313" key="18">
    <source>
        <dbReference type="EMBL" id="KXS19259.1"/>
    </source>
</evidence>
<evidence type="ECO:0000256" key="4">
    <source>
        <dbReference type="ARBA" id="ARBA00012034"/>
    </source>
</evidence>
<evidence type="ECO:0000259" key="17">
    <source>
        <dbReference type="Pfam" id="PF08267"/>
    </source>
</evidence>
<dbReference type="NCBIfam" id="NF003556">
    <property type="entry name" value="PRK05222.1"/>
    <property type="match status" value="1"/>
</dbReference>
<accession>A0A139ARA1</accession>
<feature type="binding site" evidence="13">
    <location>
        <position position="496"/>
    </location>
    <ligand>
        <name>L-methionine</name>
        <dbReference type="ChEBI" id="CHEBI:57844"/>
    </ligand>
</feature>
<feature type="binding site" evidence="13">
    <location>
        <begin position="527"/>
        <end position="528"/>
    </location>
    <ligand>
        <name>5-methyltetrahydropteroyltri-L-glutamate</name>
        <dbReference type="ChEBI" id="CHEBI:58207"/>
    </ligand>
</feature>
<feature type="binding site" evidence="14">
    <location>
        <position position="677"/>
    </location>
    <ligand>
        <name>Zn(2+)</name>
        <dbReference type="ChEBI" id="CHEBI:29105"/>
        <label>1</label>
        <note>catalytic</note>
    </ligand>
</feature>
<evidence type="ECO:0000256" key="7">
    <source>
        <dbReference type="ARBA" id="ARBA00022679"/>
    </source>
</evidence>
<dbReference type="CDD" id="cd03312">
    <property type="entry name" value="CIMS_N_terminal_like"/>
    <property type="match status" value="1"/>
</dbReference>
<evidence type="ECO:0000256" key="11">
    <source>
        <dbReference type="ARBA" id="ARBA00030765"/>
    </source>
</evidence>
<keyword evidence="9 14" id="KW-0862">Zinc</keyword>
<dbReference type="InterPro" id="IPR038071">
    <property type="entry name" value="UROD/MetE-like_sf"/>
</dbReference>
<evidence type="ECO:0000256" key="10">
    <source>
        <dbReference type="ARBA" id="ARBA00023167"/>
    </source>
</evidence>
<evidence type="ECO:0000256" key="3">
    <source>
        <dbReference type="ARBA" id="ARBA00009553"/>
    </source>
</evidence>